<dbReference type="AlphaFoldDB" id="A0AAV9A084"/>
<sequence>MWRRWSTFFAVCVVGKELCGYFCWVCGGEGVVGGLSYKGFKEVGSSIFRAALRDWEPVYLIGGIEASVARSYSSYFR</sequence>
<proteinExistence type="predicted"/>
<dbReference type="EMBL" id="JAUJYN010000028">
    <property type="protein sequence ID" value="KAK1258006.1"/>
    <property type="molecule type" value="Genomic_DNA"/>
</dbReference>
<keyword evidence="2" id="KW-1185">Reference proteome</keyword>
<protein>
    <submittedName>
        <fullName evidence="1">Uncharacterized protein</fullName>
    </submittedName>
</protein>
<evidence type="ECO:0000313" key="1">
    <source>
        <dbReference type="EMBL" id="KAK1258006.1"/>
    </source>
</evidence>
<reference evidence="1" key="2">
    <citation type="submission" date="2023-06" db="EMBL/GenBank/DDBJ databases">
        <authorList>
            <person name="Ma L."/>
            <person name="Liu K.-W."/>
            <person name="Li Z."/>
            <person name="Hsiao Y.-Y."/>
            <person name="Qi Y."/>
            <person name="Fu T."/>
            <person name="Tang G."/>
            <person name="Zhang D."/>
            <person name="Sun W.-H."/>
            <person name="Liu D.-K."/>
            <person name="Li Y."/>
            <person name="Chen G.-Z."/>
            <person name="Liu X.-D."/>
            <person name="Liao X.-Y."/>
            <person name="Jiang Y.-T."/>
            <person name="Yu X."/>
            <person name="Hao Y."/>
            <person name="Huang J."/>
            <person name="Zhao X.-W."/>
            <person name="Ke S."/>
            <person name="Chen Y.-Y."/>
            <person name="Wu W.-L."/>
            <person name="Hsu J.-L."/>
            <person name="Lin Y.-F."/>
            <person name="Huang M.-D."/>
            <person name="Li C.-Y."/>
            <person name="Huang L."/>
            <person name="Wang Z.-W."/>
            <person name="Zhao X."/>
            <person name="Zhong W.-Y."/>
            <person name="Peng D.-H."/>
            <person name="Ahmad S."/>
            <person name="Lan S."/>
            <person name="Zhang J.-S."/>
            <person name="Tsai W.-C."/>
            <person name="Van De Peer Y."/>
            <person name="Liu Z.-J."/>
        </authorList>
    </citation>
    <scope>NUCLEOTIDE SEQUENCE</scope>
    <source>
        <strain evidence="1">SCP</strain>
        <tissue evidence="1">Leaves</tissue>
    </source>
</reference>
<comment type="caution">
    <text evidence="1">The sequence shown here is derived from an EMBL/GenBank/DDBJ whole genome shotgun (WGS) entry which is preliminary data.</text>
</comment>
<organism evidence="1 2">
    <name type="scientific">Acorus gramineus</name>
    <name type="common">Dwarf sweet flag</name>
    <dbReference type="NCBI Taxonomy" id="55184"/>
    <lineage>
        <taxon>Eukaryota</taxon>
        <taxon>Viridiplantae</taxon>
        <taxon>Streptophyta</taxon>
        <taxon>Embryophyta</taxon>
        <taxon>Tracheophyta</taxon>
        <taxon>Spermatophyta</taxon>
        <taxon>Magnoliopsida</taxon>
        <taxon>Liliopsida</taxon>
        <taxon>Acoraceae</taxon>
        <taxon>Acorus</taxon>
    </lineage>
</organism>
<evidence type="ECO:0000313" key="2">
    <source>
        <dbReference type="Proteomes" id="UP001179952"/>
    </source>
</evidence>
<reference evidence="1" key="1">
    <citation type="journal article" date="2023" name="Nat. Commun.">
        <title>Diploid and tetraploid genomes of Acorus and the evolution of monocots.</title>
        <authorList>
            <person name="Ma L."/>
            <person name="Liu K.W."/>
            <person name="Li Z."/>
            <person name="Hsiao Y.Y."/>
            <person name="Qi Y."/>
            <person name="Fu T."/>
            <person name="Tang G.D."/>
            <person name="Zhang D."/>
            <person name="Sun W.H."/>
            <person name="Liu D.K."/>
            <person name="Li Y."/>
            <person name="Chen G.Z."/>
            <person name="Liu X.D."/>
            <person name="Liao X.Y."/>
            <person name="Jiang Y.T."/>
            <person name="Yu X."/>
            <person name="Hao Y."/>
            <person name="Huang J."/>
            <person name="Zhao X.W."/>
            <person name="Ke S."/>
            <person name="Chen Y.Y."/>
            <person name="Wu W.L."/>
            <person name="Hsu J.L."/>
            <person name="Lin Y.F."/>
            <person name="Huang M.D."/>
            <person name="Li C.Y."/>
            <person name="Huang L."/>
            <person name="Wang Z.W."/>
            <person name="Zhao X."/>
            <person name="Zhong W.Y."/>
            <person name="Peng D.H."/>
            <person name="Ahmad S."/>
            <person name="Lan S."/>
            <person name="Zhang J.S."/>
            <person name="Tsai W.C."/>
            <person name="Van de Peer Y."/>
            <person name="Liu Z.J."/>
        </authorList>
    </citation>
    <scope>NUCLEOTIDE SEQUENCE</scope>
    <source>
        <strain evidence="1">SCP</strain>
    </source>
</reference>
<dbReference type="Proteomes" id="UP001179952">
    <property type="component" value="Unassembled WGS sequence"/>
</dbReference>
<name>A0AAV9A084_ACOGR</name>
<accession>A0AAV9A084</accession>
<gene>
    <name evidence="1" type="ORF">QJS04_geneDACA012717</name>
</gene>